<comment type="caution">
    <text evidence="1">The sequence shown here is derived from an EMBL/GenBank/DDBJ whole genome shotgun (WGS) entry which is preliminary data.</text>
</comment>
<gene>
    <name evidence="1" type="ORF">HAP48_042005</name>
</gene>
<name>A0A974A625_9BRAD</name>
<protein>
    <submittedName>
        <fullName evidence="1">Uncharacterized protein</fullName>
    </submittedName>
</protein>
<organism evidence="1">
    <name type="scientific">Bradyrhizobium septentrionale</name>
    <dbReference type="NCBI Taxonomy" id="1404411"/>
    <lineage>
        <taxon>Bacteria</taxon>
        <taxon>Pseudomonadati</taxon>
        <taxon>Pseudomonadota</taxon>
        <taxon>Alphaproteobacteria</taxon>
        <taxon>Hyphomicrobiales</taxon>
        <taxon>Nitrobacteraceae</taxon>
        <taxon>Bradyrhizobium</taxon>
    </lineage>
</organism>
<dbReference type="RefSeq" id="WP_166213724.1">
    <property type="nucleotide sequence ID" value="NZ_CP088285.1"/>
</dbReference>
<reference evidence="1" key="1">
    <citation type="submission" date="2020-06" db="EMBL/GenBank/DDBJ databases">
        <title>Whole Genome Sequence of Bradyrhizobium sp. Strain 1S1.</title>
        <authorList>
            <person name="Bromfield E.S.P."/>
            <person name="Cloutier S."/>
        </authorList>
    </citation>
    <scope>NUCLEOTIDE SEQUENCE [LARGE SCALE GENOMIC DNA]</scope>
    <source>
        <strain evidence="1">1S1</strain>
    </source>
</reference>
<accession>A0A974A625</accession>
<evidence type="ECO:0000313" key="1">
    <source>
        <dbReference type="EMBL" id="NVI49302.1"/>
    </source>
</evidence>
<sequence>MSTTPTKPKAKTPVAKTVILFGLDKDRKPRAARFTGENEALLARAAATMGLRLAVPASKKHFEIVNKLPAGRIHASGTGLVPAVDQQLYDQINSLVGGDPGTISASLPKSWAQLAPGHLVLAQATVDDGWWPAIIAKRTNDTLTLKWRDYPSEAEIVRPVRSVALLNID</sequence>
<proteinExistence type="predicted"/>
<dbReference type="AlphaFoldDB" id="A0A974A625"/>
<dbReference type="EMBL" id="JAAOLE020000001">
    <property type="protein sequence ID" value="NVI49302.1"/>
    <property type="molecule type" value="Genomic_DNA"/>
</dbReference>